<gene>
    <name evidence="3" type="ORF">FHD67_17330</name>
</gene>
<keyword evidence="1" id="KW-0812">Transmembrane</keyword>
<feature type="transmembrane region" description="Helical" evidence="1">
    <location>
        <begin position="112"/>
        <end position="130"/>
    </location>
</feature>
<name>A0A5C4R2J0_9RHOB</name>
<evidence type="ECO:0000313" key="3">
    <source>
        <dbReference type="EMBL" id="TNH38008.1"/>
    </source>
</evidence>
<keyword evidence="4" id="KW-1185">Reference proteome</keyword>
<dbReference type="RefSeq" id="WP_139599466.1">
    <property type="nucleotide sequence ID" value="NZ_VDDC01000041.1"/>
</dbReference>
<organism evidence="3 4">
    <name type="scientific">Paracoccus haeundaensis</name>
    <dbReference type="NCBI Taxonomy" id="225362"/>
    <lineage>
        <taxon>Bacteria</taxon>
        <taxon>Pseudomonadati</taxon>
        <taxon>Pseudomonadota</taxon>
        <taxon>Alphaproteobacteria</taxon>
        <taxon>Rhodobacterales</taxon>
        <taxon>Paracoccaceae</taxon>
        <taxon>Paracoccus</taxon>
    </lineage>
</organism>
<dbReference type="AlphaFoldDB" id="A0A5C4R2J0"/>
<evidence type="ECO:0000256" key="1">
    <source>
        <dbReference type="SAM" id="Phobius"/>
    </source>
</evidence>
<dbReference type="Proteomes" id="UP000304880">
    <property type="component" value="Unassembled WGS sequence"/>
</dbReference>
<reference evidence="3 4" key="1">
    <citation type="submission" date="2019-06" db="EMBL/GenBank/DDBJ databases">
        <authorList>
            <person name="Li J."/>
        </authorList>
    </citation>
    <scope>NUCLEOTIDE SEQUENCE [LARGE SCALE GENOMIC DNA]</scope>
    <source>
        <strain evidence="3 4">CGMCC 1.8012</strain>
    </source>
</reference>
<feature type="domain" description="DUF1468" evidence="2">
    <location>
        <begin position="16"/>
        <end position="168"/>
    </location>
</feature>
<keyword evidence="1" id="KW-0472">Membrane</keyword>
<proteinExistence type="predicted"/>
<accession>A0A5C4R2J0</accession>
<feature type="transmembrane region" description="Helical" evidence="1">
    <location>
        <begin position="50"/>
        <end position="69"/>
    </location>
</feature>
<comment type="caution">
    <text evidence="3">The sequence shown here is derived from an EMBL/GenBank/DDBJ whole genome shotgun (WGS) entry which is preliminary data.</text>
</comment>
<feature type="transmembrane region" description="Helical" evidence="1">
    <location>
        <begin position="142"/>
        <end position="164"/>
    </location>
</feature>
<keyword evidence="1" id="KW-1133">Transmembrane helix</keyword>
<sequence length="168" mass="17676">MTTPITPVETNRADRWTGLFWIVLGGAIIAHSSGMPIPRNLGATTLTGPGFVPMLLGGALALLGGSLALRASRGGDAYAPDAPEGPISNGRAMVALVLMVAYAAALALRQPFIPGTILFVTLFVTVFNWAEKSMQQRLKTAGGALLLATITAIVIQSLFEQIFFVRLP</sequence>
<dbReference type="Pfam" id="PF07331">
    <property type="entry name" value="TctB"/>
    <property type="match status" value="1"/>
</dbReference>
<feature type="transmembrane region" description="Helical" evidence="1">
    <location>
        <begin position="90"/>
        <end position="106"/>
    </location>
</feature>
<dbReference type="EMBL" id="VDDC01000041">
    <property type="protein sequence ID" value="TNH38008.1"/>
    <property type="molecule type" value="Genomic_DNA"/>
</dbReference>
<evidence type="ECO:0000259" key="2">
    <source>
        <dbReference type="Pfam" id="PF07331"/>
    </source>
</evidence>
<protein>
    <recommendedName>
        <fullName evidence="2">DUF1468 domain-containing protein</fullName>
    </recommendedName>
</protein>
<dbReference type="InterPro" id="IPR009936">
    <property type="entry name" value="DUF1468"/>
</dbReference>
<evidence type="ECO:0000313" key="4">
    <source>
        <dbReference type="Proteomes" id="UP000304880"/>
    </source>
</evidence>
<feature type="transmembrane region" description="Helical" evidence="1">
    <location>
        <begin position="19"/>
        <end position="38"/>
    </location>
</feature>